<keyword evidence="7 11" id="KW-0067">ATP-binding</keyword>
<gene>
    <name evidence="11" type="ORF">M5X09_26395</name>
</gene>
<dbReference type="InterPro" id="IPR017871">
    <property type="entry name" value="ABC_transporter-like_CS"/>
</dbReference>
<organism evidence="11 12">
    <name type="scientific">Paenibacillus apiarius</name>
    <dbReference type="NCBI Taxonomy" id="46240"/>
    <lineage>
        <taxon>Bacteria</taxon>
        <taxon>Bacillati</taxon>
        <taxon>Bacillota</taxon>
        <taxon>Bacilli</taxon>
        <taxon>Bacillales</taxon>
        <taxon>Paenibacillaceae</taxon>
        <taxon>Paenibacillus</taxon>
    </lineage>
</organism>
<evidence type="ECO:0000256" key="7">
    <source>
        <dbReference type="ARBA" id="ARBA00022840"/>
    </source>
</evidence>
<dbReference type="PANTHER" id="PTHR43297">
    <property type="entry name" value="OLIGOPEPTIDE TRANSPORT ATP-BINDING PROTEIN APPD"/>
    <property type="match status" value="1"/>
</dbReference>
<dbReference type="PANTHER" id="PTHR43297:SF14">
    <property type="entry name" value="ATPASE AAA-TYPE CORE DOMAIN-CONTAINING PROTEIN"/>
    <property type="match status" value="1"/>
</dbReference>
<dbReference type="Pfam" id="PF00005">
    <property type="entry name" value="ABC_tran"/>
    <property type="match status" value="1"/>
</dbReference>
<comment type="caution">
    <text evidence="11">The sequence shown here is derived from an EMBL/GenBank/DDBJ whole genome shotgun (WGS) entry which is preliminary data.</text>
</comment>
<keyword evidence="4" id="KW-1003">Cell membrane</keyword>
<evidence type="ECO:0000256" key="8">
    <source>
        <dbReference type="ARBA" id="ARBA00022967"/>
    </source>
</evidence>
<dbReference type="InterPro" id="IPR003439">
    <property type="entry name" value="ABC_transporter-like_ATP-bd"/>
</dbReference>
<dbReference type="CDD" id="cd03257">
    <property type="entry name" value="ABC_NikE_OppD_transporters"/>
    <property type="match status" value="1"/>
</dbReference>
<feature type="domain" description="ABC transporter" evidence="10">
    <location>
        <begin position="14"/>
        <end position="262"/>
    </location>
</feature>
<evidence type="ECO:0000256" key="6">
    <source>
        <dbReference type="ARBA" id="ARBA00022741"/>
    </source>
</evidence>
<evidence type="ECO:0000256" key="2">
    <source>
        <dbReference type="ARBA" id="ARBA00005417"/>
    </source>
</evidence>
<sequence>MTIQEHDGNMLLRVNQLNVLYENRRGTVHAVKDASFEMGGGRVLCIVGESGSGKSAAALSLLKLIEPPGKITAGQVLLDGEDLLSLSERQLTRIRGKEIGMIFQNPSRSLNPVIKIGVQCAEAIRNHEKLSRAEADERALDCLREVGFPRPRETMNRFPYQLSGGMLQRVAIAMALSLKPRLIIADEPTTALDTTVQAEIMFRLLQLKERQNTSILLITHDLSIAAQMADEVAVMHAGTIVEHRQTLDLFQDPHHPYTKKLLHNVSGESNKELTRKWKCCK</sequence>
<keyword evidence="5" id="KW-0997">Cell inner membrane</keyword>
<protein>
    <submittedName>
        <fullName evidence="11">ABC transporter ATP-binding protein</fullName>
    </submittedName>
</protein>
<evidence type="ECO:0000259" key="10">
    <source>
        <dbReference type="PROSITE" id="PS50893"/>
    </source>
</evidence>
<evidence type="ECO:0000313" key="11">
    <source>
        <dbReference type="EMBL" id="MCY9523135.1"/>
    </source>
</evidence>
<dbReference type="EMBL" id="JAMDLW010000059">
    <property type="protein sequence ID" value="MCY9523135.1"/>
    <property type="molecule type" value="Genomic_DNA"/>
</dbReference>
<dbReference type="PROSITE" id="PS50893">
    <property type="entry name" value="ABC_TRANSPORTER_2"/>
    <property type="match status" value="1"/>
</dbReference>
<dbReference type="SUPFAM" id="SSF52540">
    <property type="entry name" value="P-loop containing nucleoside triphosphate hydrolases"/>
    <property type="match status" value="1"/>
</dbReference>
<keyword evidence="12" id="KW-1185">Reference proteome</keyword>
<dbReference type="InterPro" id="IPR003593">
    <property type="entry name" value="AAA+_ATPase"/>
</dbReference>
<dbReference type="GO" id="GO:0005524">
    <property type="term" value="F:ATP binding"/>
    <property type="evidence" value="ECO:0007669"/>
    <property type="project" value="UniProtKB-KW"/>
</dbReference>
<dbReference type="InterPro" id="IPR050388">
    <property type="entry name" value="ABC_Ni/Peptide_Import"/>
</dbReference>
<dbReference type="InterPro" id="IPR027417">
    <property type="entry name" value="P-loop_NTPase"/>
</dbReference>
<dbReference type="RefSeq" id="WP_268601760.1">
    <property type="nucleotide sequence ID" value="NZ_JAMDLV010000083.1"/>
</dbReference>
<evidence type="ECO:0000256" key="3">
    <source>
        <dbReference type="ARBA" id="ARBA00022448"/>
    </source>
</evidence>
<evidence type="ECO:0000256" key="4">
    <source>
        <dbReference type="ARBA" id="ARBA00022475"/>
    </source>
</evidence>
<keyword evidence="3" id="KW-0813">Transport</keyword>
<dbReference type="SMART" id="SM00382">
    <property type="entry name" value="AAA"/>
    <property type="match status" value="1"/>
</dbReference>
<reference evidence="11 12" key="1">
    <citation type="submission" date="2022-05" db="EMBL/GenBank/DDBJ databases">
        <title>Genome Sequencing of Bee-Associated Microbes.</title>
        <authorList>
            <person name="Dunlap C."/>
        </authorList>
    </citation>
    <scope>NUCLEOTIDE SEQUENCE [LARGE SCALE GENOMIC DNA]</scope>
    <source>
        <strain evidence="11 12">NRRL NRS-1438</strain>
    </source>
</reference>
<keyword evidence="9" id="KW-0472">Membrane</keyword>
<evidence type="ECO:0000256" key="1">
    <source>
        <dbReference type="ARBA" id="ARBA00004202"/>
    </source>
</evidence>
<keyword evidence="6" id="KW-0547">Nucleotide-binding</keyword>
<dbReference type="Gene3D" id="3.40.50.300">
    <property type="entry name" value="P-loop containing nucleotide triphosphate hydrolases"/>
    <property type="match status" value="1"/>
</dbReference>
<evidence type="ECO:0000256" key="5">
    <source>
        <dbReference type="ARBA" id="ARBA00022519"/>
    </source>
</evidence>
<dbReference type="Proteomes" id="UP001207626">
    <property type="component" value="Unassembled WGS sequence"/>
</dbReference>
<name>A0ABT4E0K0_9BACL</name>
<keyword evidence="8" id="KW-1278">Translocase</keyword>
<dbReference type="PROSITE" id="PS00211">
    <property type="entry name" value="ABC_TRANSPORTER_1"/>
    <property type="match status" value="1"/>
</dbReference>
<accession>A0ABT4E0K0</accession>
<comment type="similarity">
    <text evidence="2">Belongs to the ABC transporter superfamily.</text>
</comment>
<proteinExistence type="inferred from homology"/>
<comment type="subcellular location">
    <subcellularLocation>
        <location evidence="1">Cell membrane</location>
        <topology evidence="1">Peripheral membrane protein</topology>
    </subcellularLocation>
</comment>
<evidence type="ECO:0000313" key="12">
    <source>
        <dbReference type="Proteomes" id="UP001207626"/>
    </source>
</evidence>
<evidence type="ECO:0000256" key="9">
    <source>
        <dbReference type="ARBA" id="ARBA00023136"/>
    </source>
</evidence>